<organism evidence="2 3">
    <name type="scientific">Tessaracoccus flavescens</name>
    <dbReference type="NCBI Taxonomy" id="399497"/>
    <lineage>
        <taxon>Bacteria</taxon>
        <taxon>Bacillati</taxon>
        <taxon>Actinomycetota</taxon>
        <taxon>Actinomycetes</taxon>
        <taxon>Propionibacteriales</taxon>
        <taxon>Propionibacteriaceae</taxon>
        <taxon>Tessaracoccus</taxon>
    </lineage>
</organism>
<keyword evidence="3" id="KW-1185">Reference proteome</keyword>
<dbReference type="Gene3D" id="1.10.10.10">
    <property type="entry name" value="Winged helix-like DNA-binding domain superfamily/Winged helix DNA-binding domain"/>
    <property type="match status" value="1"/>
</dbReference>
<dbReference type="SUPFAM" id="SSF46785">
    <property type="entry name" value="Winged helix' DNA-binding domain"/>
    <property type="match status" value="1"/>
</dbReference>
<dbReference type="InterPro" id="IPR005149">
    <property type="entry name" value="Tscrpt_reg_PadR_N"/>
</dbReference>
<dbReference type="EMBL" id="CP019607">
    <property type="protein sequence ID" value="AQP50270.1"/>
    <property type="molecule type" value="Genomic_DNA"/>
</dbReference>
<dbReference type="PANTHER" id="PTHR33169">
    <property type="entry name" value="PADR-FAMILY TRANSCRIPTIONAL REGULATOR"/>
    <property type="match status" value="1"/>
</dbReference>
<dbReference type="RefSeq" id="WP_237268301.1">
    <property type="nucleotide sequence ID" value="NZ_CP019607.1"/>
</dbReference>
<feature type="domain" description="Transcription regulator PadR N-terminal" evidence="1">
    <location>
        <begin position="19"/>
        <end position="89"/>
    </location>
</feature>
<sequence length="111" mass="12267">MTQQTWPTPWVKGFLELAVLAVIGRAETYGYELSKELTDAGFGEVKGGTLYPILGRLEEAGLVTTTWRTGEHGPGRKYYAITEKGTAELSLRALNWDRFSAAVTDLVKEQS</sequence>
<protein>
    <submittedName>
        <fullName evidence="2">PadR family transcriptional regulator</fullName>
    </submittedName>
</protein>
<dbReference type="Proteomes" id="UP000188235">
    <property type="component" value="Chromosome"/>
</dbReference>
<accession>A0A1Q2CVZ9</accession>
<dbReference type="AlphaFoldDB" id="A0A1Q2CVZ9"/>
<evidence type="ECO:0000313" key="3">
    <source>
        <dbReference type="Proteomes" id="UP000188235"/>
    </source>
</evidence>
<evidence type="ECO:0000313" key="2">
    <source>
        <dbReference type="EMBL" id="AQP50270.1"/>
    </source>
</evidence>
<dbReference type="Pfam" id="PF03551">
    <property type="entry name" value="PadR"/>
    <property type="match status" value="1"/>
</dbReference>
<dbReference type="InterPro" id="IPR036388">
    <property type="entry name" value="WH-like_DNA-bd_sf"/>
</dbReference>
<dbReference type="InterPro" id="IPR052509">
    <property type="entry name" value="Metal_resp_DNA-bind_regulator"/>
</dbReference>
<name>A0A1Q2CVZ9_9ACTN</name>
<dbReference type="KEGG" id="tfa:BW733_04890"/>
<gene>
    <name evidence="2" type="ORF">BW733_04890</name>
</gene>
<dbReference type="InterPro" id="IPR036390">
    <property type="entry name" value="WH_DNA-bd_sf"/>
</dbReference>
<proteinExistence type="predicted"/>
<reference evidence="2 3" key="1">
    <citation type="journal article" date="2008" name="Int. J. Syst. Evol. Microbiol.">
        <title>Tessaracoccus flavescens sp. nov., isolated from marine sediment.</title>
        <authorList>
            <person name="Lee D.W."/>
            <person name="Lee S.D."/>
        </authorList>
    </citation>
    <scope>NUCLEOTIDE SEQUENCE [LARGE SCALE GENOMIC DNA]</scope>
    <source>
        <strain evidence="2 3">SST-39T</strain>
    </source>
</reference>
<evidence type="ECO:0000259" key="1">
    <source>
        <dbReference type="Pfam" id="PF03551"/>
    </source>
</evidence>
<dbReference type="PANTHER" id="PTHR33169:SF14">
    <property type="entry name" value="TRANSCRIPTIONAL REGULATOR RV3488"/>
    <property type="match status" value="1"/>
</dbReference>
<dbReference type="STRING" id="399497.BW733_04890"/>